<dbReference type="GO" id="GO:0008380">
    <property type="term" value="P:RNA splicing"/>
    <property type="evidence" value="ECO:0007669"/>
    <property type="project" value="UniProtKB-KW"/>
</dbReference>
<dbReference type="PANTHER" id="PTHR15217">
    <property type="entry name" value="WILMS' TUMOR 1-ASSOCIATING PROTEIN"/>
    <property type="match status" value="1"/>
</dbReference>
<keyword evidence="3" id="KW-0507">mRNA processing</keyword>
<dbReference type="EMBL" id="JPKZ01002481">
    <property type="protein sequence ID" value="KHN76640.1"/>
    <property type="molecule type" value="Genomic_DNA"/>
</dbReference>
<feature type="compositionally biased region" description="Polar residues" evidence="7">
    <location>
        <begin position="41"/>
        <end position="53"/>
    </location>
</feature>
<comment type="subcellular location">
    <subcellularLocation>
        <location evidence="1">Nucleus</location>
    </subcellularLocation>
</comment>
<dbReference type="OrthoDB" id="3366661at2759"/>
<dbReference type="Pfam" id="PF17098">
    <property type="entry name" value="Wtap"/>
    <property type="match status" value="1"/>
</dbReference>
<gene>
    <name evidence="8" type="primary">wtap</name>
    <name evidence="8" type="ORF">Tcan_14935</name>
</gene>
<dbReference type="GO" id="GO:0016556">
    <property type="term" value="P:mRNA modification"/>
    <property type="evidence" value="ECO:0007669"/>
    <property type="project" value="InterPro"/>
</dbReference>
<dbReference type="AlphaFoldDB" id="A0A0B2V6N3"/>
<dbReference type="Proteomes" id="UP000031036">
    <property type="component" value="Unassembled WGS sequence"/>
</dbReference>
<feature type="region of interest" description="Disordered" evidence="7">
    <location>
        <begin position="228"/>
        <end position="284"/>
    </location>
</feature>
<comment type="similarity">
    <text evidence="2">Belongs to the fl(2)d family.</text>
</comment>
<evidence type="ECO:0000256" key="4">
    <source>
        <dbReference type="ARBA" id="ARBA00023187"/>
    </source>
</evidence>
<name>A0A0B2V6N3_TOXCA</name>
<keyword evidence="9" id="KW-1185">Reference proteome</keyword>
<evidence type="ECO:0000313" key="8">
    <source>
        <dbReference type="EMBL" id="KHN76640.1"/>
    </source>
</evidence>
<dbReference type="GO" id="GO:0005634">
    <property type="term" value="C:nucleus"/>
    <property type="evidence" value="ECO:0007669"/>
    <property type="project" value="UniProtKB-SubCell"/>
</dbReference>
<dbReference type="PANTHER" id="PTHR15217:SF0">
    <property type="entry name" value="PRE-MRNA-SPLICING REGULATOR WTAP"/>
    <property type="match status" value="1"/>
</dbReference>
<feature type="region of interest" description="Disordered" evidence="7">
    <location>
        <begin position="41"/>
        <end position="61"/>
    </location>
</feature>
<sequence>MEASPSCPNVAPLVNSPKKQEAELRATLQLLSKEELIQRIVESSSKAESSGTEAVSELQEQLKAAKRRENLAVLRLAVKEKQLREVMAEGDWMRDKSGEGSKAEDSVMDHAVGVVFAAMRSELRSARKEAKSAKLELRAIKGQAGNAESKKLAAKCKSLEEQLAEAKVATHRLARLETLLAYSQKTVDGLRRKQRDLDDVLAEHDEEMSRIQTQLLLLQEENARLREGADYTARANSKTNPSRPDSRVQPSGGTPDQHNHDGGDSDAPESKAAGEVYVNPFTSI</sequence>
<evidence type="ECO:0000256" key="2">
    <source>
        <dbReference type="ARBA" id="ARBA00010313"/>
    </source>
</evidence>
<dbReference type="InterPro" id="IPR033757">
    <property type="entry name" value="WTAP"/>
</dbReference>
<evidence type="ECO:0000256" key="7">
    <source>
        <dbReference type="SAM" id="MobiDB-lite"/>
    </source>
</evidence>
<organism evidence="8 9">
    <name type="scientific">Toxocara canis</name>
    <name type="common">Canine roundworm</name>
    <dbReference type="NCBI Taxonomy" id="6265"/>
    <lineage>
        <taxon>Eukaryota</taxon>
        <taxon>Metazoa</taxon>
        <taxon>Ecdysozoa</taxon>
        <taxon>Nematoda</taxon>
        <taxon>Chromadorea</taxon>
        <taxon>Rhabditida</taxon>
        <taxon>Spirurina</taxon>
        <taxon>Ascaridomorpha</taxon>
        <taxon>Ascaridoidea</taxon>
        <taxon>Toxocaridae</taxon>
        <taxon>Toxocara</taxon>
    </lineage>
</organism>
<dbReference type="OMA" id="ESERDCK"/>
<dbReference type="GO" id="GO:0006397">
    <property type="term" value="P:mRNA processing"/>
    <property type="evidence" value="ECO:0007669"/>
    <property type="project" value="UniProtKB-KW"/>
</dbReference>
<keyword evidence="6" id="KW-0175">Coiled coil</keyword>
<accession>A0A0B2V6N3</accession>
<evidence type="ECO:0000256" key="6">
    <source>
        <dbReference type="SAM" id="Coils"/>
    </source>
</evidence>
<comment type="caution">
    <text evidence="8">The sequence shown here is derived from an EMBL/GenBank/DDBJ whole genome shotgun (WGS) entry which is preliminary data.</text>
</comment>
<evidence type="ECO:0000313" key="9">
    <source>
        <dbReference type="Proteomes" id="UP000031036"/>
    </source>
</evidence>
<dbReference type="STRING" id="6265.A0A0B2V6N3"/>
<keyword evidence="4" id="KW-0508">mRNA splicing</keyword>
<evidence type="ECO:0000256" key="1">
    <source>
        <dbReference type="ARBA" id="ARBA00004123"/>
    </source>
</evidence>
<dbReference type="GO" id="GO:0000381">
    <property type="term" value="P:regulation of alternative mRNA splicing, via spliceosome"/>
    <property type="evidence" value="ECO:0007669"/>
    <property type="project" value="InterPro"/>
</dbReference>
<proteinExistence type="inferred from homology"/>
<protein>
    <submittedName>
        <fullName evidence="8">Pre-mRNA-splicing regulator WTAP</fullName>
    </submittedName>
</protein>
<feature type="coiled-coil region" evidence="6">
    <location>
        <begin position="116"/>
        <end position="221"/>
    </location>
</feature>
<feature type="compositionally biased region" description="Polar residues" evidence="7">
    <location>
        <begin position="234"/>
        <end position="256"/>
    </location>
</feature>
<reference evidence="8 9" key="1">
    <citation type="submission" date="2014-11" db="EMBL/GenBank/DDBJ databases">
        <title>Genetic blueprint of the zoonotic pathogen Toxocara canis.</title>
        <authorList>
            <person name="Zhu X.-Q."/>
            <person name="Korhonen P.K."/>
            <person name="Cai H."/>
            <person name="Young N.D."/>
            <person name="Nejsum P."/>
            <person name="von Samson-Himmelstjerna G."/>
            <person name="Boag P.R."/>
            <person name="Tan P."/>
            <person name="Li Q."/>
            <person name="Min J."/>
            <person name="Yang Y."/>
            <person name="Wang X."/>
            <person name="Fang X."/>
            <person name="Hall R.S."/>
            <person name="Hofmann A."/>
            <person name="Sternberg P.W."/>
            <person name="Jex A.R."/>
            <person name="Gasser R.B."/>
        </authorList>
    </citation>
    <scope>NUCLEOTIDE SEQUENCE [LARGE SCALE GENOMIC DNA]</scope>
    <source>
        <strain evidence="8">PN_DK_2014</strain>
    </source>
</reference>
<evidence type="ECO:0000256" key="3">
    <source>
        <dbReference type="ARBA" id="ARBA00022664"/>
    </source>
</evidence>
<evidence type="ECO:0000256" key="5">
    <source>
        <dbReference type="ARBA" id="ARBA00023242"/>
    </source>
</evidence>
<keyword evidence="5" id="KW-0539">Nucleus</keyword>